<proteinExistence type="predicted"/>
<reference evidence="1" key="1">
    <citation type="journal article" date="2014" name="Front. Microbiol.">
        <title>High frequency of phylogenetically diverse reductive dehalogenase-homologous genes in deep subseafloor sedimentary metagenomes.</title>
        <authorList>
            <person name="Kawai M."/>
            <person name="Futagami T."/>
            <person name="Toyoda A."/>
            <person name="Takaki Y."/>
            <person name="Nishi S."/>
            <person name="Hori S."/>
            <person name="Arai W."/>
            <person name="Tsubouchi T."/>
            <person name="Morono Y."/>
            <person name="Uchiyama I."/>
            <person name="Ito T."/>
            <person name="Fujiyama A."/>
            <person name="Inagaki F."/>
            <person name="Takami H."/>
        </authorList>
    </citation>
    <scope>NUCLEOTIDE SEQUENCE</scope>
    <source>
        <strain evidence="1">Expedition CK06-06</strain>
    </source>
</reference>
<evidence type="ECO:0000313" key="1">
    <source>
        <dbReference type="EMBL" id="GAI28030.1"/>
    </source>
</evidence>
<dbReference type="AlphaFoldDB" id="X1NMM3"/>
<dbReference type="InterPro" id="IPR032286">
    <property type="entry name" value="DUF4837"/>
</dbReference>
<dbReference type="EMBL" id="BARV01020499">
    <property type="protein sequence ID" value="GAI28030.1"/>
    <property type="molecule type" value="Genomic_DNA"/>
</dbReference>
<dbReference type="Pfam" id="PF16125">
    <property type="entry name" value="DUF4837"/>
    <property type="match status" value="1"/>
</dbReference>
<evidence type="ECO:0008006" key="2">
    <source>
        <dbReference type="Google" id="ProtNLM"/>
    </source>
</evidence>
<comment type="caution">
    <text evidence="1">The sequence shown here is derived from an EMBL/GenBank/DDBJ whole genome shotgun (WGS) entry which is preliminary data.</text>
</comment>
<organism evidence="1">
    <name type="scientific">marine sediment metagenome</name>
    <dbReference type="NCBI Taxonomy" id="412755"/>
    <lineage>
        <taxon>unclassified sequences</taxon>
        <taxon>metagenomes</taxon>
        <taxon>ecological metagenomes</taxon>
    </lineage>
</organism>
<sequence length="193" mass="23125">FEQQLRIRQYRAMYRRRVQKKLAQQLEEKYKWRLRIQHDYIIIKELPQKNFVWLGRGYPYRWLAVHWVEQADTMSINPEGTWRHMEYIADSLFADIYVDTLFRSTELGDENGHTIFILRGVWGHHTQTAGGPFFTYVFRDSEQNRIYFITGIIFNPGGPKALLIRQQEVIGRTFHTFEKPATSKVQLRSNRVT</sequence>
<gene>
    <name evidence="1" type="ORF">S06H3_34202</name>
</gene>
<name>X1NMM3_9ZZZZ</name>
<accession>X1NMM3</accession>
<feature type="non-terminal residue" evidence="1">
    <location>
        <position position="1"/>
    </location>
</feature>
<protein>
    <recommendedName>
        <fullName evidence="2">DUF4837 domain-containing protein</fullName>
    </recommendedName>
</protein>